<dbReference type="GO" id="GO:0048476">
    <property type="term" value="C:Holliday junction resolvase complex"/>
    <property type="evidence" value="ECO:0007669"/>
    <property type="project" value="UniProtKB-UniRule"/>
</dbReference>
<dbReference type="Pfam" id="PF05496">
    <property type="entry name" value="RuvB_N"/>
    <property type="match status" value="1"/>
</dbReference>
<keyword evidence="7 9" id="KW-0233">DNA recombination</keyword>
<dbReference type="GO" id="GO:0000400">
    <property type="term" value="F:four-way junction DNA binding"/>
    <property type="evidence" value="ECO:0007669"/>
    <property type="project" value="UniProtKB-UniRule"/>
</dbReference>
<feature type="binding site" evidence="9">
    <location>
        <position position="356"/>
    </location>
    <ligand>
        <name>DNA</name>
        <dbReference type="ChEBI" id="CHEBI:16991"/>
    </ligand>
</feature>
<keyword evidence="8 9" id="KW-0234">DNA repair</keyword>
<dbReference type="RefSeq" id="WP_124143469.1">
    <property type="nucleotide sequence ID" value="NZ_CAWOKI010000346.1"/>
</dbReference>
<reference evidence="12 13" key="1">
    <citation type="journal article" date="2018" name="ACS Chem. Biol.">
        <title>Ketoreductase domain dysfunction expands chemodiversity: malyngamide biosynthesis in the cyanobacterium Okeania hirsuta.</title>
        <authorList>
            <person name="Moss N.A."/>
            <person name="Leao T."/>
            <person name="Rankin M."/>
            <person name="McCullough T.M."/>
            <person name="Qu P."/>
            <person name="Korobeynikov A."/>
            <person name="Smith J.L."/>
            <person name="Gerwick L."/>
            <person name="Gerwick W.H."/>
        </authorList>
    </citation>
    <scope>NUCLEOTIDE SEQUENCE [LARGE SCALE GENOMIC DNA]</scope>
    <source>
        <strain evidence="12 13">PAB10Feb10-1</strain>
    </source>
</reference>
<dbReference type="Gene3D" id="1.10.8.60">
    <property type="match status" value="1"/>
</dbReference>
<evidence type="ECO:0000256" key="8">
    <source>
        <dbReference type="ARBA" id="ARBA00023204"/>
    </source>
</evidence>
<feature type="binding site" evidence="9">
    <location>
        <position position="66"/>
    </location>
    <ligand>
        <name>ATP</name>
        <dbReference type="ChEBI" id="CHEBI:30616"/>
    </ligand>
</feature>
<dbReference type="Proteomes" id="UP000269154">
    <property type="component" value="Unassembled WGS sequence"/>
</dbReference>
<evidence type="ECO:0000256" key="6">
    <source>
        <dbReference type="ARBA" id="ARBA00023125"/>
    </source>
</evidence>
<feature type="binding site" evidence="9">
    <location>
        <position position="112"/>
    </location>
    <ligand>
        <name>ATP</name>
        <dbReference type="ChEBI" id="CHEBI:30616"/>
    </ligand>
</feature>
<dbReference type="OrthoDB" id="9804478at2"/>
<feature type="binding site" evidence="9">
    <location>
        <begin position="174"/>
        <end position="176"/>
    </location>
    <ligand>
        <name>ATP</name>
        <dbReference type="ChEBI" id="CHEBI:30616"/>
    </ligand>
</feature>
<dbReference type="Gene3D" id="3.40.50.300">
    <property type="entry name" value="P-loop containing nucleotide triphosphate hydrolases"/>
    <property type="match status" value="1"/>
</dbReference>
<dbReference type="NCBIfam" id="NF000868">
    <property type="entry name" value="PRK00080.1"/>
    <property type="match status" value="1"/>
</dbReference>
<dbReference type="NCBIfam" id="TIGR00635">
    <property type="entry name" value="ruvB"/>
    <property type="match status" value="1"/>
</dbReference>
<dbReference type="Pfam" id="PF05491">
    <property type="entry name" value="WHD_RuvB"/>
    <property type="match status" value="1"/>
</dbReference>
<organism evidence="12 13">
    <name type="scientific">Okeania hirsuta</name>
    <dbReference type="NCBI Taxonomy" id="1458930"/>
    <lineage>
        <taxon>Bacteria</taxon>
        <taxon>Bacillati</taxon>
        <taxon>Cyanobacteriota</taxon>
        <taxon>Cyanophyceae</taxon>
        <taxon>Oscillatoriophycideae</taxon>
        <taxon>Oscillatoriales</taxon>
        <taxon>Microcoleaceae</taxon>
        <taxon>Okeania</taxon>
    </lineage>
</organism>
<evidence type="ECO:0000256" key="2">
    <source>
        <dbReference type="ARBA" id="ARBA00022741"/>
    </source>
</evidence>
<proteinExistence type="inferred from homology"/>
<comment type="subunit">
    <text evidence="9">Homohexamer. Forms an RuvA(8)-RuvB(12)-Holliday junction (HJ) complex. HJ DNA is sandwiched between 2 RuvA tetramers; dsDNA enters through RuvA and exits via RuvB. An RuvB hexamer assembles on each DNA strand where it exits the tetramer. Each RuvB hexamer is contacted by two RuvA subunits (via domain III) on 2 adjacent RuvB subunits; this complex drives branch migration. In the full resolvosome a probable DNA-RuvA(4)-RuvB(12)-RuvC(2) complex forms which resolves the HJ.</text>
</comment>
<comment type="subcellular location">
    <subcellularLocation>
        <location evidence="9">Cytoplasm</location>
    </subcellularLocation>
</comment>
<feature type="region of interest" description="Small ATPAse domain (RuvB-S)" evidence="9">
    <location>
        <begin position="228"/>
        <end position="298"/>
    </location>
</feature>
<dbReference type="InterPro" id="IPR041445">
    <property type="entry name" value="AAA_lid_4"/>
</dbReference>
<dbReference type="InterPro" id="IPR027417">
    <property type="entry name" value="P-loop_NTPase"/>
</dbReference>
<dbReference type="PANTHER" id="PTHR42848">
    <property type="match status" value="1"/>
</dbReference>
<keyword evidence="12" id="KW-0347">Helicase</keyword>
<protein>
    <recommendedName>
        <fullName evidence="9">Holliday junction branch migration complex subunit RuvB</fullName>
        <ecNumber evidence="9">3.6.4.-</ecNumber>
    </recommendedName>
</protein>
<dbReference type="InterPro" id="IPR008823">
    <property type="entry name" value="RuvB_wg_C"/>
</dbReference>
<dbReference type="GO" id="GO:0006281">
    <property type="term" value="P:DNA repair"/>
    <property type="evidence" value="ECO:0007669"/>
    <property type="project" value="UniProtKB-UniRule"/>
</dbReference>
<dbReference type="Pfam" id="PF17864">
    <property type="entry name" value="AAA_lid_4"/>
    <property type="match status" value="1"/>
</dbReference>
<evidence type="ECO:0000256" key="4">
    <source>
        <dbReference type="ARBA" id="ARBA00022801"/>
    </source>
</evidence>
<dbReference type="InterPro" id="IPR004605">
    <property type="entry name" value="DNA_helicase_Holl-junc_RuvB"/>
</dbReference>
<feature type="binding site" evidence="9">
    <location>
        <position position="108"/>
    </location>
    <ligand>
        <name>ATP</name>
        <dbReference type="ChEBI" id="CHEBI:30616"/>
    </ligand>
</feature>
<evidence type="ECO:0000256" key="1">
    <source>
        <dbReference type="ARBA" id="ARBA00022490"/>
    </source>
</evidence>
<feature type="region of interest" description="Head domain (RuvB-H)" evidence="9">
    <location>
        <begin position="301"/>
        <end position="384"/>
    </location>
</feature>
<dbReference type="Gene3D" id="1.10.10.10">
    <property type="entry name" value="Winged helix-like DNA-binding domain superfamily/Winged helix DNA-binding domain"/>
    <property type="match status" value="1"/>
</dbReference>
<evidence type="ECO:0000313" key="12">
    <source>
        <dbReference type="EMBL" id="RQH44664.1"/>
    </source>
</evidence>
<dbReference type="EMBL" id="RCBY01000051">
    <property type="protein sequence ID" value="RQH44664.1"/>
    <property type="molecule type" value="Genomic_DNA"/>
</dbReference>
<feature type="domain" description="AAA+ ATPase" evidence="11">
    <location>
        <begin position="97"/>
        <end position="228"/>
    </location>
</feature>
<keyword evidence="2 9" id="KW-0547">Nucleotide-binding</keyword>
<dbReference type="GO" id="GO:0005524">
    <property type="term" value="F:ATP binding"/>
    <property type="evidence" value="ECO:0007669"/>
    <property type="project" value="UniProtKB-UniRule"/>
</dbReference>
<keyword evidence="13" id="KW-1185">Reference proteome</keyword>
<dbReference type="InterPro" id="IPR008824">
    <property type="entry name" value="RuvB-like_N"/>
</dbReference>
<dbReference type="InterPro" id="IPR003593">
    <property type="entry name" value="AAA+_ATPase"/>
</dbReference>
<keyword evidence="5 9" id="KW-0067">ATP-binding</keyword>
<accession>A0A3N6R1G0</accession>
<dbReference type="GO" id="GO:0009378">
    <property type="term" value="F:four-way junction helicase activity"/>
    <property type="evidence" value="ECO:0007669"/>
    <property type="project" value="InterPro"/>
</dbReference>
<feature type="compositionally biased region" description="Polar residues" evidence="10">
    <location>
        <begin position="1"/>
        <end position="12"/>
    </location>
</feature>
<comment type="catalytic activity">
    <reaction evidence="9">
        <text>ATP + H2O = ADP + phosphate + H(+)</text>
        <dbReference type="Rhea" id="RHEA:13065"/>
        <dbReference type="ChEBI" id="CHEBI:15377"/>
        <dbReference type="ChEBI" id="CHEBI:15378"/>
        <dbReference type="ChEBI" id="CHEBI:30616"/>
        <dbReference type="ChEBI" id="CHEBI:43474"/>
        <dbReference type="ChEBI" id="CHEBI:456216"/>
    </reaction>
</comment>
<dbReference type="InterPro" id="IPR036390">
    <property type="entry name" value="WH_DNA-bd_sf"/>
</dbReference>
<feature type="region of interest" description="Disordered" evidence="10">
    <location>
        <begin position="1"/>
        <end position="43"/>
    </location>
</feature>
<keyword evidence="6 9" id="KW-0238">DNA-binding</keyword>
<name>A0A3N6R1G0_9CYAN</name>
<comment type="caution">
    <text evidence="12">The sequence shown here is derived from an EMBL/GenBank/DDBJ whole genome shotgun (WGS) entry which is preliminary data.</text>
</comment>
<dbReference type="AlphaFoldDB" id="A0A3N6R1G0"/>
<comment type="caution">
    <text evidence="9">Lacks conserved residue(s) required for the propagation of feature annotation.</text>
</comment>
<dbReference type="SUPFAM" id="SSF46785">
    <property type="entry name" value="Winged helix' DNA-binding domain"/>
    <property type="match status" value="1"/>
</dbReference>
<evidence type="ECO:0000256" key="7">
    <source>
        <dbReference type="ARBA" id="ARBA00023172"/>
    </source>
</evidence>
<keyword evidence="3 9" id="KW-0227">DNA damage</keyword>
<feature type="binding site" evidence="9">
    <location>
        <position position="111"/>
    </location>
    <ligand>
        <name>ATP</name>
        <dbReference type="ChEBI" id="CHEBI:30616"/>
    </ligand>
</feature>
<evidence type="ECO:0000256" key="9">
    <source>
        <dbReference type="HAMAP-Rule" id="MF_00016"/>
    </source>
</evidence>
<dbReference type="HAMAP" id="MF_00016">
    <property type="entry name" value="DNA_HJ_migration_RuvB"/>
    <property type="match status" value="1"/>
</dbReference>
<feature type="binding site" evidence="9">
    <location>
        <position position="113"/>
    </location>
    <ligand>
        <name>ATP</name>
        <dbReference type="ChEBI" id="CHEBI:30616"/>
    </ligand>
</feature>
<dbReference type="PANTHER" id="PTHR42848:SF1">
    <property type="entry name" value="HOLLIDAY JUNCTION BRANCH MIGRATION COMPLEX SUBUNIT RUVB"/>
    <property type="match status" value="1"/>
</dbReference>
<dbReference type="CDD" id="cd00009">
    <property type="entry name" value="AAA"/>
    <property type="match status" value="1"/>
</dbReference>
<sequence>MAIISSKKQSPQPERPDKNIFLASESKSSYKTKKSKSKSETDEIEALLEAQTTAEDKNNSNNEEKIRPQKLAEYIGQKDLKEVLNIAISAAKSRKEPLDHLLLYGPPGLGKTTMSLILAAEMEVNCKITTAPAIEKPRDIVGLLVGLQKGDVLFIDEIHRLSKMTEEILYPAMEDFRLDITVGQGKTAKTRSIPLKPFTLVGATTRVGSLTSPLRDRFGIIQRLRFYEVDELSLIILRAAKLLNTAITEDGAEEVARRSRGTPRIANRLLRRVRDYSEVKKLTPVNAEVASEALELFNVDPLGLDWTDRNLLRTMIENYNGGPAGLETMAAATGEDAQTIEEVYEPYLMQIGFMQRTPRGRVVTSAAWRHLGFTPPDEQLSLKL</sequence>
<comment type="similarity">
    <text evidence="9">Belongs to the RuvB family.</text>
</comment>
<comment type="function">
    <text evidence="9">The RuvA-RuvB-RuvC complex processes Holliday junction (HJ) DNA during genetic recombination and DNA repair, while the RuvA-RuvB complex plays an important role in the rescue of blocked DNA replication forks via replication fork reversal (RFR). RuvA specifically binds to HJ cruciform DNA, conferring on it an open structure. The RuvB hexamer acts as an ATP-dependent pump, pulling dsDNA into and through the RuvAB complex. RuvB forms 2 homohexamers on either side of HJ DNA bound by 1 or 2 RuvA tetramers; 4 subunits per hexamer contact DNA at a time. Coordinated motions by a converter formed by DNA-disengaged RuvB subunits stimulates ATP hydrolysis and nucleotide exchange. Immobilization of the converter enables RuvB to convert the ATP-contained energy into a lever motion, pulling 2 nucleotides of DNA out of the RuvA tetramer per ATP hydrolyzed, thus driving DNA branch migration. The RuvB motors rotate together with the DNA substrate, which together with the progressing nucleotide cycle form the mechanistic basis for DNA recombination by continuous HJ branch migration. Branch migration allows RuvC to scan DNA until it finds its consensus sequence, where it cleaves and resolves cruciform DNA.</text>
</comment>
<feature type="binding site" evidence="9">
    <location>
        <position position="264"/>
    </location>
    <ligand>
        <name>ATP</name>
        <dbReference type="ChEBI" id="CHEBI:30616"/>
    </ligand>
</feature>
<evidence type="ECO:0000259" key="11">
    <source>
        <dbReference type="SMART" id="SM00382"/>
    </source>
</evidence>
<feature type="binding site" evidence="9">
    <location>
        <position position="217"/>
    </location>
    <ligand>
        <name>ATP</name>
        <dbReference type="ChEBI" id="CHEBI:30616"/>
    </ligand>
</feature>
<keyword evidence="1 9" id="KW-0963">Cytoplasm</keyword>
<gene>
    <name evidence="9 12" type="primary">ruvB</name>
    <name evidence="12" type="ORF">D5R40_11440</name>
</gene>
<dbReference type="GO" id="GO:0016887">
    <property type="term" value="F:ATP hydrolysis activity"/>
    <property type="evidence" value="ECO:0007669"/>
    <property type="project" value="RHEA"/>
</dbReference>
<dbReference type="GO" id="GO:0005737">
    <property type="term" value="C:cytoplasm"/>
    <property type="evidence" value="ECO:0007669"/>
    <property type="project" value="UniProtKB-SubCell"/>
</dbReference>
<feature type="binding site" evidence="9">
    <location>
        <position position="67"/>
    </location>
    <ligand>
        <name>ATP</name>
        <dbReference type="ChEBI" id="CHEBI:30616"/>
    </ligand>
</feature>
<feature type="binding site" evidence="9">
    <location>
        <position position="112"/>
    </location>
    <ligand>
        <name>Mg(2+)</name>
        <dbReference type="ChEBI" id="CHEBI:18420"/>
    </ligand>
</feature>
<dbReference type="InterPro" id="IPR036388">
    <property type="entry name" value="WH-like_DNA-bd_sf"/>
</dbReference>
<dbReference type="EC" id="3.6.4.-" evidence="9"/>
<dbReference type="SMART" id="SM00382">
    <property type="entry name" value="AAA"/>
    <property type="match status" value="1"/>
</dbReference>
<evidence type="ECO:0000256" key="5">
    <source>
        <dbReference type="ARBA" id="ARBA00022840"/>
    </source>
</evidence>
<dbReference type="GO" id="GO:0006310">
    <property type="term" value="P:DNA recombination"/>
    <property type="evidence" value="ECO:0007669"/>
    <property type="project" value="UniProtKB-UniRule"/>
</dbReference>
<evidence type="ECO:0000256" key="10">
    <source>
        <dbReference type="SAM" id="MobiDB-lite"/>
    </source>
</evidence>
<keyword evidence="4 9" id="KW-0378">Hydrolase</keyword>
<comment type="domain">
    <text evidence="9">Has 3 domains, the large (RuvB-L) and small ATPase (RuvB-S) domains and the C-terminal head (RuvB-H) domain. The head domain binds DNA, while the ATPase domains jointly bind ATP, ADP or are empty depending on the state of the subunit in the translocation cycle. During a single DNA translocation step the structure of each domain remains the same, but their relative positions change.</text>
</comment>
<evidence type="ECO:0000256" key="3">
    <source>
        <dbReference type="ARBA" id="ARBA00022763"/>
    </source>
</evidence>
<feature type="binding site" evidence="9">
    <location>
        <position position="361"/>
    </location>
    <ligand>
        <name>DNA</name>
        <dbReference type="ChEBI" id="CHEBI:16991"/>
    </ligand>
</feature>
<feature type="binding site" evidence="9">
    <location>
        <position position="227"/>
    </location>
    <ligand>
        <name>ATP</name>
        <dbReference type="ChEBI" id="CHEBI:30616"/>
    </ligand>
</feature>
<evidence type="ECO:0000313" key="13">
    <source>
        <dbReference type="Proteomes" id="UP000269154"/>
    </source>
</evidence>
<dbReference type="SUPFAM" id="SSF52540">
    <property type="entry name" value="P-loop containing nucleoside triphosphate hydrolases"/>
    <property type="match status" value="1"/>
</dbReference>